<sequence>MGKASRWFTKLLRRDRHHNNRRTKSLSDIDDIALPSPPPQPQLEPGFDDPNKHAIAVAAATAAVAEAALAAAKAAAEVVRLTNNTGYVSRRWSLEDFAAVKIQSAFRGYLARRALRALKGLVKLQALVRGHFVRKQSADMLRRLQALIRVQDRARANRMQTMDSHHSLGRENATRFQFHTVGQRLEDSPLKKCDSISSLREGQGSDDRALSRMNWLENWVEAGSSINSPSSMKLSRADEEKSDKILEVDSWKPCSRPRSRTLTMPASQRISAQDYYNHSFAASDYLARYSPNDVHKQTGSPFAEDVASLKSLHFPLETYNTGDQGSPSQAFSTDSRTESRRRSPMTPMRDEFSRSFLINGCMSPSYMANTESSRAKSRSQSVSRHRGDGGSSKSKRSLHAFWESKTSSKKNVDPLTNFLST</sequence>
<keyword evidence="1" id="KW-0112">Calmodulin-binding</keyword>
<reference evidence="6" key="1">
    <citation type="journal article" date="2013" name="J. Plant Res.">
        <title>Effect of fungi and light on seed germination of three Opuntia species from semiarid lands of central Mexico.</title>
        <authorList>
            <person name="Delgado-Sanchez P."/>
            <person name="Jimenez-Bremont J.F."/>
            <person name="Guerrero-Gonzalez Mde L."/>
            <person name="Flores J."/>
        </authorList>
    </citation>
    <scope>NUCLEOTIDE SEQUENCE</scope>
    <source>
        <tissue evidence="6">Cladode</tissue>
    </source>
</reference>
<dbReference type="InterPro" id="IPR025064">
    <property type="entry name" value="DUF4005"/>
</dbReference>
<feature type="domain" description="DUF4005" evidence="5">
    <location>
        <begin position="339"/>
        <end position="400"/>
    </location>
</feature>
<dbReference type="PROSITE" id="PS50096">
    <property type="entry name" value="IQ"/>
    <property type="match status" value="2"/>
</dbReference>
<reference evidence="6" key="2">
    <citation type="submission" date="2020-07" db="EMBL/GenBank/DDBJ databases">
        <authorList>
            <person name="Vera ALvarez R."/>
            <person name="Arias-Moreno D.M."/>
            <person name="Jimenez-Jacinto V."/>
            <person name="Jimenez-Bremont J.F."/>
            <person name="Swaminathan K."/>
            <person name="Moose S.P."/>
            <person name="Guerrero-Gonzalez M.L."/>
            <person name="Marino-Ramirez L."/>
            <person name="Landsman D."/>
            <person name="Rodriguez-Kessler M."/>
            <person name="Delgado-Sanchez P."/>
        </authorList>
    </citation>
    <scope>NUCLEOTIDE SEQUENCE</scope>
    <source>
        <tissue evidence="6">Cladode</tissue>
    </source>
</reference>
<dbReference type="GO" id="GO:0005516">
    <property type="term" value="F:calmodulin binding"/>
    <property type="evidence" value="ECO:0007669"/>
    <property type="project" value="UniProtKB-KW"/>
</dbReference>
<dbReference type="PANTHER" id="PTHR32295">
    <property type="entry name" value="IQ-DOMAIN 5-RELATED"/>
    <property type="match status" value="1"/>
</dbReference>
<dbReference type="AlphaFoldDB" id="A0A7C9DPY7"/>
<comment type="similarity">
    <text evidence="2">Belongs to the IQD family.</text>
</comment>
<dbReference type="SMART" id="SM00015">
    <property type="entry name" value="IQ"/>
    <property type="match status" value="2"/>
</dbReference>
<feature type="region of interest" description="Disordered" evidence="4">
    <location>
        <begin position="317"/>
        <end position="350"/>
    </location>
</feature>
<feature type="region of interest" description="Disordered" evidence="4">
    <location>
        <begin position="19"/>
        <end position="50"/>
    </location>
</feature>
<feature type="compositionally biased region" description="Polar residues" evidence="4">
    <location>
        <begin position="318"/>
        <end position="331"/>
    </location>
</feature>
<dbReference type="Gene3D" id="1.20.5.190">
    <property type="match status" value="1"/>
</dbReference>
<organism evidence="6">
    <name type="scientific">Opuntia streptacantha</name>
    <name type="common">Prickly pear cactus</name>
    <name type="synonym">Opuntia cardona</name>
    <dbReference type="NCBI Taxonomy" id="393608"/>
    <lineage>
        <taxon>Eukaryota</taxon>
        <taxon>Viridiplantae</taxon>
        <taxon>Streptophyta</taxon>
        <taxon>Embryophyta</taxon>
        <taxon>Tracheophyta</taxon>
        <taxon>Spermatophyta</taxon>
        <taxon>Magnoliopsida</taxon>
        <taxon>eudicotyledons</taxon>
        <taxon>Gunneridae</taxon>
        <taxon>Pentapetalae</taxon>
        <taxon>Caryophyllales</taxon>
        <taxon>Cactineae</taxon>
        <taxon>Cactaceae</taxon>
        <taxon>Opuntioideae</taxon>
        <taxon>Opuntia</taxon>
    </lineage>
</organism>
<protein>
    <recommendedName>
        <fullName evidence="5">DUF4005 domain-containing protein</fullName>
    </recommendedName>
</protein>
<dbReference type="EMBL" id="GISG01141418">
    <property type="protein sequence ID" value="MBA4645205.1"/>
    <property type="molecule type" value="Transcribed_RNA"/>
</dbReference>
<accession>A0A7C9DPY7</accession>
<dbReference type="CDD" id="cd23767">
    <property type="entry name" value="IQCD"/>
    <property type="match status" value="1"/>
</dbReference>
<evidence type="ECO:0000256" key="1">
    <source>
        <dbReference type="ARBA" id="ARBA00022860"/>
    </source>
</evidence>
<evidence type="ECO:0000259" key="5">
    <source>
        <dbReference type="Pfam" id="PF13178"/>
    </source>
</evidence>
<dbReference type="Pfam" id="PF13178">
    <property type="entry name" value="DUF4005"/>
    <property type="match status" value="1"/>
</dbReference>
<feature type="region of interest" description="Disordered" evidence="4">
    <location>
        <begin position="367"/>
        <end position="421"/>
    </location>
</feature>
<evidence type="ECO:0000256" key="4">
    <source>
        <dbReference type="SAM" id="MobiDB-lite"/>
    </source>
</evidence>
<dbReference type="Pfam" id="PF00612">
    <property type="entry name" value="IQ"/>
    <property type="match status" value="2"/>
</dbReference>
<dbReference type="PANTHER" id="PTHR32295:SF174">
    <property type="entry name" value="PROTEIN IQ-DOMAIN 24"/>
    <property type="match status" value="1"/>
</dbReference>
<proteinExistence type="inferred from homology"/>
<evidence type="ECO:0000256" key="3">
    <source>
        <dbReference type="ARBA" id="ARBA00024378"/>
    </source>
</evidence>
<comment type="subunit">
    <text evidence="3">Binds to multiple calmodulin (CaM) in the presence of Ca(2+) and CaM-like proteins.</text>
</comment>
<dbReference type="InterPro" id="IPR000048">
    <property type="entry name" value="IQ_motif_EF-hand-BS"/>
</dbReference>
<name>A0A7C9DPY7_OPUST</name>
<evidence type="ECO:0000256" key="2">
    <source>
        <dbReference type="ARBA" id="ARBA00024341"/>
    </source>
</evidence>
<evidence type="ECO:0000313" key="6">
    <source>
        <dbReference type="EMBL" id="MBA4645205.1"/>
    </source>
</evidence>